<dbReference type="GO" id="GO:0005886">
    <property type="term" value="C:plasma membrane"/>
    <property type="evidence" value="ECO:0007669"/>
    <property type="project" value="TreeGrafter"/>
</dbReference>
<dbReference type="EMBL" id="JAMWDU010000003">
    <property type="protein sequence ID" value="MCP8887143.1"/>
    <property type="molecule type" value="Genomic_DNA"/>
</dbReference>
<accession>A0A9Q4AMY4</accession>
<name>A0A9Q4AMY4_9HYPH</name>
<keyword evidence="1" id="KW-0547">Nucleotide-binding</keyword>
<dbReference type="GO" id="GO:0022857">
    <property type="term" value="F:transmembrane transporter activity"/>
    <property type="evidence" value="ECO:0007669"/>
    <property type="project" value="TreeGrafter"/>
</dbReference>
<dbReference type="Gene3D" id="3.40.50.300">
    <property type="entry name" value="P-loop containing nucleotide triphosphate hydrolases"/>
    <property type="match status" value="1"/>
</dbReference>
<dbReference type="SMART" id="SM00382">
    <property type="entry name" value="AAA"/>
    <property type="match status" value="1"/>
</dbReference>
<keyword evidence="5" id="KW-1185">Reference proteome</keyword>
<dbReference type="AlphaFoldDB" id="A0A9Q4AMY4"/>
<gene>
    <name evidence="4" type="ORF">NF348_08505</name>
</gene>
<reference evidence="4" key="1">
    <citation type="submission" date="2022-06" db="EMBL/GenBank/DDBJ databases">
        <title>Devosia sp. XJ19-45 genome assembly.</title>
        <authorList>
            <person name="Li B."/>
            <person name="Cai M."/>
            <person name="Nie G."/>
            <person name="Li W."/>
        </authorList>
    </citation>
    <scope>NUCLEOTIDE SEQUENCE</scope>
    <source>
        <strain evidence="4">XJ19-45</strain>
    </source>
</reference>
<organism evidence="4 5">
    <name type="scientific">Devosia ureilytica</name>
    <dbReference type="NCBI Taxonomy" id="2952754"/>
    <lineage>
        <taxon>Bacteria</taxon>
        <taxon>Pseudomonadati</taxon>
        <taxon>Pseudomonadota</taxon>
        <taxon>Alphaproteobacteria</taxon>
        <taxon>Hyphomicrobiales</taxon>
        <taxon>Devosiaceae</taxon>
        <taxon>Devosia</taxon>
    </lineage>
</organism>
<proteinExistence type="predicted"/>
<evidence type="ECO:0000259" key="3">
    <source>
        <dbReference type="PROSITE" id="PS50893"/>
    </source>
</evidence>
<dbReference type="InterPro" id="IPR003439">
    <property type="entry name" value="ABC_transporter-like_ATP-bd"/>
</dbReference>
<dbReference type="RefSeq" id="WP_254674224.1">
    <property type="nucleotide sequence ID" value="NZ_JAMWDU010000003.1"/>
</dbReference>
<dbReference type="Pfam" id="PF00005">
    <property type="entry name" value="ABC_tran"/>
    <property type="match status" value="1"/>
</dbReference>
<protein>
    <submittedName>
        <fullName evidence="4">ATP-binding cassette domain-containing protein</fullName>
    </submittedName>
</protein>
<dbReference type="InterPro" id="IPR027417">
    <property type="entry name" value="P-loop_NTPase"/>
</dbReference>
<dbReference type="PANTHER" id="PTHR24220">
    <property type="entry name" value="IMPORT ATP-BINDING PROTEIN"/>
    <property type="match status" value="1"/>
</dbReference>
<evidence type="ECO:0000256" key="1">
    <source>
        <dbReference type="ARBA" id="ARBA00022741"/>
    </source>
</evidence>
<comment type="caution">
    <text evidence="4">The sequence shown here is derived from an EMBL/GenBank/DDBJ whole genome shotgun (WGS) entry which is preliminary data.</text>
</comment>
<dbReference type="GO" id="GO:0016887">
    <property type="term" value="F:ATP hydrolysis activity"/>
    <property type="evidence" value="ECO:0007669"/>
    <property type="project" value="InterPro"/>
</dbReference>
<keyword evidence="2 4" id="KW-0067">ATP-binding</keyword>
<dbReference type="GO" id="GO:0005524">
    <property type="term" value="F:ATP binding"/>
    <property type="evidence" value="ECO:0007669"/>
    <property type="project" value="UniProtKB-KW"/>
</dbReference>
<dbReference type="PROSITE" id="PS50893">
    <property type="entry name" value="ABC_TRANSPORTER_2"/>
    <property type="match status" value="1"/>
</dbReference>
<dbReference type="InterPro" id="IPR015854">
    <property type="entry name" value="ABC_transpr_LolD-like"/>
</dbReference>
<sequence length="227" mass="24648">MLTVSGLLHRFDTADANARAAVHIPELSVPAGRFVVITGPSGSGKTTLLYLLSGLLRPSQGSIAWSGQDIVPMHEGQRDDWRRRHAGFVFQNFNLIEEMTAYQNVTVAAYFSAFSDRQVRGKARQLLAQLGVPDEKRQISSYSRGEQQRIALARALVFDPPILFADEPTASLDITNSKGLAEQFQVLSRAGKSVIVVSHDPVVIGAADSVIRLDHGRLVALSSEAVA</sequence>
<evidence type="ECO:0000313" key="5">
    <source>
        <dbReference type="Proteomes" id="UP001060275"/>
    </source>
</evidence>
<feature type="domain" description="ABC transporter" evidence="3">
    <location>
        <begin position="2"/>
        <end position="226"/>
    </location>
</feature>
<dbReference type="Proteomes" id="UP001060275">
    <property type="component" value="Unassembled WGS sequence"/>
</dbReference>
<dbReference type="InterPro" id="IPR003593">
    <property type="entry name" value="AAA+_ATPase"/>
</dbReference>
<dbReference type="SUPFAM" id="SSF52540">
    <property type="entry name" value="P-loop containing nucleoside triphosphate hydrolases"/>
    <property type="match status" value="1"/>
</dbReference>
<evidence type="ECO:0000256" key="2">
    <source>
        <dbReference type="ARBA" id="ARBA00022840"/>
    </source>
</evidence>
<evidence type="ECO:0000313" key="4">
    <source>
        <dbReference type="EMBL" id="MCP8887143.1"/>
    </source>
</evidence>